<dbReference type="AlphaFoldDB" id="A0A1U9YJP6"/>
<dbReference type="PANTHER" id="PTHR42717:SF1">
    <property type="entry name" value="IMIDAZOLONEPROPIONASE AND RELATED AMIDOHYDROLASES"/>
    <property type="match status" value="1"/>
</dbReference>
<dbReference type="EMBL" id="CP020557">
    <property type="protein sequence ID" value="ARF69413.1"/>
    <property type="molecule type" value="Genomic_DNA"/>
</dbReference>
<dbReference type="GeneID" id="64218177"/>
<dbReference type="Proteomes" id="UP000192727">
    <property type="component" value="Chromosome"/>
</dbReference>
<name>A0A1U9YJP6_9BACL</name>
<dbReference type="Gene3D" id="3.20.20.140">
    <property type="entry name" value="Metal-dependent hydrolases"/>
    <property type="match status" value="1"/>
</dbReference>
<reference evidence="1 2" key="1">
    <citation type="submission" date="2017-03" db="EMBL/GenBank/DDBJ databases">
        <title>Paenibacillus larvae genome sequencing.</title>
        <authorList>
            <person name="Dingman D.W."/>
        </authorList>
    </citation>
    <scope>NUCLEOTIDE SEQUENCE [LARGE SCALE GENOMIC DNA]</scope>
    <source>
        <strain evidence="1 2">SAG 10367</strain>
    </source>
</reference>
<dbReference type="InterPro" id="IPR006680">
    <property type="entry name" value="Amidohydro-rel"/>
</dbReference>
<dbReference type="SUPFAM" id="SSF51338">
    <property type="entry name" value="Composite domain of metallo-dependent hydrolases"/>
    <property type="match status" value="1"/>
</dbReference>
<dbReference type="PIRSF" id="PIRSF039004">
    <property type="entry name" value="ADE_EF_0837"/>
    <property type="match status" value="1"/>
</dbReference>
<dbReference type="GO" id="GO:0016810">
    <property type="term" value="F:hydrolase activity, acting on carbon-nitrogen (but not peptide) bonds"/>
    <property type="evidence" value="ECO:0007669"/>
    <property type="project" value="InterPro"/>
</dbReference>
<dbReference type="Gene3D" id="2.30.40.10">
    <property type="entry name" value="Urease, subunit C, domain 1"/>
    <property type="match status" value="1"/>
</dbReference>
<gene>
    <name evidence="1" type="ORF">B7C51_18730</name>
</gene>
<dbReference type="GO" id="GO:0019213">
    <property type="term" value="F:deacetylase activity"/>
    <property type="evidence" value="ECO:0007669"/>
    <property type="project" value="InterPro"/>
</dbReference>
<dbReference type="PANTHER" id="PTHR42717">
    <property type="entry name" value="DIHYDROOROTASE-RELATED"/>
    <property type="match status" value="1"/>
</dbReference>
<dbReference type="InterPro" id="IPR020043">
    <property type="entry name" value="Deacetylase_Atu3266-like"/>
</dbReference>
<dbReference type="InterPro" id="IPR032466">
    <property type="entry name" value="Metal_Hydrolase"/>
</dbReference>
<accession>A0A1U9YJP6</accession>
<evidence type="ECO:0000313" key="2">
    <source>
        <dbReference type="Proteomes" id="UP000192727"/>
    </source>
</evidence>
<dbReference type="SUPFAM" id="SSF51556">
    <property type="entry name" value="Metallo-dependent hydrolases"/>
    <property type="match status" value="1"/>
</dbReference>
<dbReference type="NCBIfam" id="NF006689">
    <property type="entry name" value="PRK09237.1"/>
    <property type="match status" value="1"/>
</dbReference>
<dbReference type="RefSeq" id="WP_077997133.1">
    <property type="nucleotide sequence ID" value="NZ_CP019794.1"/>
</dbReference>
<dbReference type="Pfam" id="PF01979">
    <property type="entry name" value="Amidohydro_1"/>
    <property type="match status" value="1"/>
</dbReference>
<dbReference type="InterPro" id="IPR011059">
    <property type="entry name" value="Metal-dep_hydrolase_composite"/>
</dbReference>
<protein>
    <submittedName>
        <fullName evidence="1">Dihydroorotase</fullName>
    </submittedName>
</protein>
<evidence type="ECO:0000313" key="1">
    <source>
        <dbReference type="EMBL" id="ARF69413.1"/>
    </source>
</evidence>
<organism evidence="1 2">
    <name type="scientific">Paenibacillus larvae subsp. pulvifaciens</name>
    <dbReference type="NCBI Taxonomy" id="1477"/>
    <lineage>
        <taxon>Bacteria</taxon>
        <taxon>Bacillati</taxon>
        <taxon>Bacillota</taxon>
        <taxon>Bacilli</taxon>
        <taxon>Bacillales</taxon>
        <taxon>Paenibacillaceae</taxon>
        <taxon>Paenibacillus</taxon>
    </lineage>
</organism>
<sequence>MNKTVLTNGHIIDPSLCLNGKYDILLEHGRIIGLIAPGHTHEWEGDANVLDMEGCYISPGWIDLHVHVFPEKAKIGIEADSIGVKQGVTTIVDAGSSGVNDYRTFKETVIKPSITEVLAWVNISSDGLCQGLSELVDLSRLAPEQTVQLIRDEPAAIGIKARMSASVVKNNGIYPLEVAVSAADLAGVPVMVHIGNAPPELGEVLERLRDGDVVTHAFHGKKGGMLNGEGRILPEAEEALRRGVLLDLGHGTSSFSFESLARYKELGLQPFTISTDLYSTNRGGPVYSLAVTMNKVLTLGYSLEEVIRAVTTAPAKILRREHDLGTLREGSIADLTVFRLHPEEEKLIDSEKVERTARQKLTPLWTIKEGNVIACNQPTH</sequence>
<proteinExistence type="predicted"/>